<evidence type="ECO:0008006" key="3">
    <source>
        <dbReference type="Google" id="ProtNLM"/>
    </source>
</evidence>
<name>A0ABM9MVK9_9LACO</name>
<comment type="caution">
    <text evidence="1">The sequence shown here is derived from an EMBL/GenBank/DDBJ whole genome shotgun (WGS) entry which is preliminary data.</text>
</comment>
<proteinExistence type="predicted"/>
<keyword evidence="2" id="KW-1185">Reference proteome</keyword>
<accession>A0ABM9MVK9</accession>
<gene>
    <name evidence="1" type="ORF">R54839_PPFHFPJH_00988</name>
</gene>
<evidence type="ECO:0000313" key="2">
    <source>
        <dbReference type="Proteomes" id="UP001314261"/>
    </source>
</evidence>
<evidence type="ECO:0000313" key="1">
    <source>
        <dbReference type="EMBL" id="CAK1243161.1"/>
    </source>
</evidence>
<dbReference type="EMBL" id="CAUZLR010000006">
    <property type="protein sequence ID" value="CAK1243161.1"/>
    <property type="molecule type" value="Genomic_DNA"/>
</dbReference>
<protein>
    <recommendedName>
        <fullName evidence="3">Phage protein</fullName>
    </recommendedName>
</protein>
<sequence length="62" mass="7367">MVRKADRIWALYKGEELLATGTIMEISRRTGKSYDHLMFMTNPAYKKRPDKGNRMQMEELEE</sequence>
<dbReference type="RefSeq" id="WP_338346251.1">
    <property type="nucleotide sequence ID" value="NZ_CAUZLR010000006.1"/>
</dbReference>
<dbReference type="Proteomes" id="UP001314261">
    <property type="component" value="Unassembled WGS sequence"/>
</dbReference>
<organism evidence="1 2">
    <name type="scientific">Fructobacillus fructosus</name>
    <dbReference type="NCBI Taxonomy" id="1631"/>
    <lineage>
        <taxon>Bacteria</taxon>
        <taxon>Bacillati</taxon>
        <taxon>Bacillota</taxon>
        <taxon>Bacilli</taxon>
        <taxon>Lactobacillales</taxon>
        <taxon>Lactobacillaceae</taxon>
        <taxon>Fructobacillus</taxon>
    </lineage>
</organism>
<reference evidence="1 2" key="1">
    <citation type="submission" date="2023-10" db="EMBL/GenBank/DDBJ databases">
        <authorList>
            <person name="Botero Cardona J."/>
        </authorList>
    </citation>
    <scope>NUCLEOTIDE SEQUENCE [LARGE SCALE GENOMIC DNA]</scope>
    <source>
        <strain evidence="1 2">R-54839</strain>
    </source>
</reference>